<dbReference type="EMBL" id="JAFKCW010000003">
    <property type="protein sequence ID" value="MBN7801915.1"/>
    <property type="molecule type" value="Genomic_DNA"/>
</dbReference>
<dbReference type="Proteomes" id="UP000664698">
    <property type="component" value="Unassembled WGS sequence"/>
</dbReference>
<evidence type="ECO:0000313" key="4">
    <source>
        <dbReference type="Proteomes" id="UP000664698"/>
    </source>
</evidence>
<dbReference type="RefSeq" id="WP_206569925.1">
    <property type="nucleotide sequence ID" value="NZ_JAFKCW010000003.1"/>
</dbReference>
<dbReference type="InterPro" id="IPR014755">
    <property type="entry name" value="Cu-Rt/internalin_Ig-like"/>
</dbReference>
<feature type="domain" description="LTD" evidence="2">
    <location>
        <begin position="296"/>
        <end position="407"/>
    </location>
</feature>
<comment type="caution">
    <text evidence="3">The sequence shown here is derived from an EMBL/GenBank/DDBJ whole genome shotgun (WGS) entry which is preliminary data.</text>
</comment>
<evidence type="ECO:0000259" key="2">
    <source>
        <dbReference type="Pfam" id="PF00932"/>
    </source>
</evidence>
<evidence type="ECO:0000313" key="3">
    <source>
        <dbReference type="EMBL" id="MBN7801915.1"/>
    </source>
</evidence>
<dbReference type="InterPro" id="IPR036415">
    <property type="entry name" value="Lamin_tail_dom_sf"/>
</dbReference>
<dbReference type="Pfam" id="PF00932">
    <property type="entry name" value="LTD"/>
    <property type="match status" value="2"/>
</dbReference>
<proteinExistence type="predicted"/>
<name>A0ABS3BUA9_9BACT</name>
<dbReference type="Gene3D" id="2.60.40.1220">
    <property type="match status" value="2"/>
</dbReference>
<protein>
    <submittedName>
        <fullName evidence="3">Lamin tail domain-containing protein</fullName>
    </submittedName>
</protein>
<reference evidence="3 4" key="1">
    <citation type="submission" date="2021-03" db="EMBL/GenBank/DDBJ databases">
        <title>novel species isolated from a fishpond in China.</title>
        <authorList>
            <person name="Lu H."/>
            <person name="Cai Z."/>
        </authorList>
    </citation>
    <scope>NUCLEOTIDE SEQUENCE [LARGE SCALE GENOMIC DNA]</scope>
    <source>
        <strain evidence="3 4">JCM 31546</strain>
    </source>
</reference>
<accession>A0ABS3BUA9</accession>
<keyword evidence="4" id="KW-1185">Reference proteome</keyword>
<feature type="domain" description="LTD" evidence="2">
    <location>
        <begin position="558"/>
        <end position="675"/>
    </location>
</feature>
<dbReference type="SUPFAM" id="SSF74853">
    <property type="entry name" value="Lamin A/C globular tail domain"/>
    <property type="match status" value="1"/>
</dbReference>
<organism evidence="3 4">
    <name type="scientific">Algoriphagus aestuariicola</name>
    <dbReference type="NCBI Taxonomy" id="1852016"/>
    <lineage>
        <taxon>Bacteria</taxon>
        <taxon>Pseudomonadati</taxon>
        <taxon>Bacteroidota</taxon>
        <taxon>Cytophagia</taxon>
        <taxon>Cytophagales</taxon>
        <taxon>Cyclobacteriaceae</taxon>
        <taxon>Algoriphagus</taxon>
    </lineage>
</organism>
<keyword evidence="1" id="KW-0732">Signal</keyword>
<dbReference type="Gene3D" id="2.60.40.4070">
    <property type="match status" value="1"/>
</dbReference>
<gene>
    <name evidence="3" type="ORF">J0A67_13665</name>
</gene>
<evidence type="ECO:0000256" key="1">
    <source>
        <dbReference type="ARBA" id="ARBA00022729"/>
    </source>
</evidence>
<dbReference type="InterPro" id="IPR001322">
    <property type="entry name" value="Lamin_tail_dom"/>
</dbReference>
<sequence length="837" mass="91370">MKQFLAKGFVLLFPLILWGGVEVVFGQHQDFESNFQLASYPLEFLPNWHGNEVSGSSARIFQADGLGRGGGRALAVQPTSAFVGRIWIRLNPGSFVNPELEFYAKTIRNGSGNRPALLFYAWGESMEGEFSEPLQLGSDSEFSNENQEYRKFSLEVPETLRSAEAAIVKLEIRYGSGAGTAARWLMDDFDFGDLIRDEVPPKVLGVKGYGEKSVLVMFSEAVDQVFSLFPITYGMRGGNPESVRLVGDSLAVLEFADILEPGQSYSLSVSQIPDLEGNFLKDTLVNFNFFDPTAISRKSLVINELMPAPRADQDLPNVEYIELFHAGDREYRMEGIKLFNSRMTTVLDEFWFQPGEYLILAPEAQADQFTDLGPVLPVKNWPTLLNSGDQIGLISINGQEADRISYATPSWGNSDFASGGYSLEVPNPFSLCSNSSFLSSSIDPRRGTPGTQNSIFDPTRKNSSPTIESVYFVDSTHIRLVFSAPIVPDFDFENLSFSPNLAIDSLSVSVENEIGILLSSPAAHSQAYELRVTGLQDCDGGLLPDILATIVLPEIAIPGDLIINEVLFNPRTGDPKFVEIKNVTPKFLSLEGWALANFGEDGNPDQAKVFGGAGSTLSPEGYLAITTDANALQRAYPKSSTADFLEIPTLPSYPIAGGTVVLLSPVGEIQESFSYDEDLHHPLLRDPKGVSLERISHSTPASVAMNWQTASGNEGFATPGRRNSQSLLGEFETDQIQIDPEVFDPEGSSGLSFTSITYQLDHPGWTGTFKIFSASGQLIQVLAQNQILGTDGLLTWTGTDSAGKIVRAGYYVLVVELYEAGGRTSLIKKTIVVATRL</sequence>